<evidence type="ECO:0000259" key="6">
    <source>
        <dbReference type="PROSITE" id="PS51412"/>
    </source>
</evidence>
<comment type="subcellular location">
    <subcellularLocation>
        <location evidence="1">Secreted</location>
    </subcellularLocation>
</comment>
<evidence type="ECO:0000256" key="3">
    <source>
        <dbReference type="ARBA" id="ARBA00022852"/>
    </source>
</evidence>
<dbReference type="PANTHER" id="PTHR45742:SF8">
    <property type="entry name" value="FLOCCULATION PROTEIN FLO11"/>
    <property type="match status" value="1"/>
</dbReference>
<dbReference type="InterPro" id="IPR020864">
    <property type="entry name" value="MACPF"/>
</dbReference>
<keyword evidence="2" id="KW-0964">Secreted</keyword>
<protein>
    <recommendedName>
        <fullName evidence="6">MACPF domain-containing protein</fullName>
    </recommendedName>
</protein>
<gene>
    <name evidence="7" type="ORF">PEVE_00026433</name>
</gene>
<dbReference type="EMBL" id="CALNXI010003582">
    <property type="protein sequence ID" value="CAH3193746.1"/>
    <property type="molecule type" value="Genomic_DNA"/>
</dbReference>
<sequence>MFDVVLFLVSLALGGSSSLDADNDTYALGQAIYVPGTNLLGSVPNGIQLFSSLQGRCIQNQSLHKSVRNTDYYKDTETLYSTIATTSGLQANFETDFSFGFTLDVTTKSISGEKRDASGSSLQLTEKAYILLLSKDCMLQRTPSPQFMDDFQRLNSSISKPWLASSWQEYLIFLKEWGSHIITGVTQGSSIISYSFAEKTQKYTERDFTVKSCLSLAESLDPKKMNISACSNITQEETANVRRMKMSSSLTVTGGTVGTRTQLLHSRSAELIEQFMREGETQPAIIEYTLVPIWEYLQEKTVGTPDLVKAVNLEYFYNGFLNFGCPYRKQHKIELQKFDLTGQATPEYPEYSCTIAPSGCHDDDDCHYHVGVWCNCAGKTCIHYSLSGTSDTGKRRWQAAPYDGSDWGWQGCDWKHWGSSCECKTKNSDRKTIWSQSSKYALYLASIQSPEQKQERAKTRNEL</sequence>
<feature type="signal peptide" evidence="5">
    <location>
        <begin position="1"/>
        <end position="18"/>
    </location>
</feature>
<dbReference type="Proteomes" id="UP001159427">
    <property type="component" value="Unassembled WGS sequence"/>
</dbReference>
<evidence type="ECO:0000313" key="7">
    <source>
        <dbReference type="EMBL" id="CAH3193746.1"/>
    </source>
</evidence>
<evidence type="ECO:0000256" key="1">
    <source>
        <dbReference type="ARBA" id="ARBA00004613"/>
    </source>
</evidence>
<name>A0ABN8SS97_9CNID</name>
<reference evidence="7 8" key="1">
    <citation type="submission" date="2022-05" db="EMBL/GenBank/DDBJ databases">
        <authorList>
            <consortium name="Genoscope - CEA"/>
            <person name="William W."/>
        </authorList>
    </citation>
    <scope>NUCLEOTIDE SEQUENCE [LARGE SCALE GENOMIC DNA]</scope>
</reference>
<comment type="caution">
    <text evidence="7">The sequence shown here is derived from an EMBL/GenBank/DDBJ whole genome shotgun (WGS) entry which is preliminary data.</text>
</comment>
<keyword evidence="8" id="KW-1185">Reference proteome</keyword>
<dbReference type="Pfam" id="PF01823">
    <property type="entry name" value="MACPF"/>
    <property type="match status" value="1"/>
</dbReference>
<dbReference type="PROSITE" id="PS51412">
    <property type="entry name" value="MACPF_2"/>
    <property type="match status" value="1"/>
</dbReference>
<proteinExistence type="predicted"/>
<evidence type="ECO:0000256" key="5">
    <source>
        <dbReference type="SAM" id="SignalP"/>
    </source>
</evidence>
<keyword evidence="5" id="KW-0732">Signal</keyword>
<accession>A0ABN8SS97</accession>
<evidence type="ECO:0000256" key="2">
    <source>
        <dbReference type="ARBA" id="ARBA00022525"/>
    </source>
</evidence>
<dbReference type="PANTHER" id="PTHR45742">
    <property type="entry name" value="COMPLEMENT COMPONENT C6"/>
    <property type="match status" value="1"/>
</dbReference>
<evidence type="ECO:0000313" key="8">
    <source>
        <dbReference type="Proteomes" id="UP001159427"/>
    </source>
</evidence>
<organism evidence="7 8">
    <name type="scientific">Porites evermanni</name>
    <dbReference type="NCBI Taxonomy" id="104178"/>
    <lineage>
        <taxon>Eukaryota</taxon>
        <taxon>Metazoa</taxon>
        <taxon>Cnidaria</taxon>
        <taxon>Anthozoa</taxon>
        <taxon>Hexacorallia</taxon>
        <taxon>Scleractinia</taxon>
        <taxon>Fungiina</taxon>
        <taxon>Poritidae</taxon>
        <taxon>Porites</taxon>
    </lineage>
</organism>
<evidence type="ECO:0000256" key="4">
    <source>
        <dbReference type="ARBA" id="ARBA00023157"/>
    </source>
</evidence>
<feature type="chain" id="PRO_5045432227" description="MACPF domain-containing protein" evidence="5">
    <location>
        <begin position="19"/>
        <end position="463"/>
    </location>
</feature>
<keyword evidence="3" id="KW-0204">Cytolysis</keyword>
<feature type="domain" description="MACPF" evidence="6">
    <location>
        <begin position="1"/>
        <end position="328"/>
    </location>
</feature>
<keyword evidence="4" id="KW-1015">Disulfide bond</keyword>